<evidence type="ECO:0008006" key="3">
    <source>
        <dbReference type="Google" id="ProtNLM"/>
    </source>
</evidence>
<dbReference type="SUPFAM" id="SSF54427">
    <property type="entry name" value="NTF2-like"/>
    <property type="match status" value="1"/>
</dbReference>
<evidence type="ECO:0000313" key="2">
    <source>
        <dbReference type="EMBL" id="CCC48592.1"/>
    </source>
</evidence>
<organism evidence="2">
    <name type="scientific">Trypanosoma vivax (strain Y486)</name>
    <dbReference type="NCBI Taxonomy" id="1055687"/>
    <lineage>
        <taxon>Eukaryota</taxon>
        <taxon>Discoba</taxon>
        <taxon>Euglenozoa</taxon>
        <taxon>Kinetoplastea</taxon>
        <taxon>Metakinetoplastina</taxon>
        <taxon>Trypanosomatida</taxon>
        <taxon>Trypanosomatidae</taxon>
        <taxon>Trypanosoma</taxon>
        <taxon>Duttonella</taxon>
    </lineage>
</organism>
<name>G0TXA2_TRYVY</name>
<dbReference type="EMBL" id="HE573022">
    <property type="protein sequence ID" value="CCC48592.1"/>
    <property type="molecule type" value="Genomic_DNA"/>
</dbReference>
<proteinExistence type="predicted"/>
<evidence type="ECO:0000256" key="1">
    <source>
        <dbReference type="SAM" id="MobiDB-lite"/>
    </source>
</evidence>
<dbReference type="AlphaFoldDB" id="G0TXA2"/>
<accession>G0TXA2</accession>
<feature type="region of interest" description="Disordered" evidence="1">
    <location>
        <begin position="204"/>
        <end position="266"/>
    </location>
</feature>
<feature type="compositionally biased region" description="Polar residues" evidence="1">
    <location>
        <begin position="232"/>
        <end position="259"/>
    </location>
</feature>
<sequence length="348" mass="37355">MPNPNEVACSFIPAFFERLASGPSELASMYAPQSSLVVVDSDCGTTEASGADVVPTILNLATIFNGREWCVERFSAASLYSGVCIHTSLAVESATARHYFHFVTVLEEIPARDYEPPSYYIRHQTIIRQGAVEKEQPSEKKVDDVEARLADHQRSEDGPASTNATEKSRARAEGLAAGGVAAAVGTSVTNGNSKPKSWATMASAALKGEPRSSIKVTSGESVPGRGAAKSYSAPSTKTAQNSEQQRASTQQRNPRTPHNSAKPAGDRLMFNIRHQVSDDEVLAALGPLANRVVSIRNNSASGHVFLDFAGEDSVLDVLKAEPLVIGSSKTRVNIYKQRPREQNLRESA</sequence>
<feature type="region of interest" description="Disordered" evidence="1">
    <location>
        <begin position="149"/>
        <end position="173"/>
    </location>
</feature>
<reference evidence="2" key="1">
    <citation type="journal article" date="2012" name="Proc. Natl. Acad. Sci. U.S.A.">
        <title>Antigenic diversity is generated by distinct evolutionary mechanisms in African trypanosome species.</title>
        <authorList>
            <person name="Jackson A.P."/>
            <person name="Berry A."/>
            <person name="Aslett M."/>
            <person name="Allison H.C."/>
            <person name="Burton P."/>
            <person name="Vavrova-Anderson J."/>
            <person name="Brown R."/>
            <person name="Browne H."/>
            <person name="Corton N."/>
            <person name="Hauser H."/>
            <person name="Gamble J."/>
            <person name="Gilderthorp R."/>
            <person name="Marcello L."/>
            <person name="McQuillan J."/>
            <person name="Otto T.D."/>
            <person name="Quail M.A."/>
            <person name="Sanders M.J."/>
            <person name="van Tonder A."/>
            <person name="Ginger M.L."/>
            <person name="Field M.C."/>
            <person name="Barry J.D."/>
            <person name="Hertz-Fowler C."/>
            <person name="Berriman M."/>
        </authorList>
    </citation>
    <scope>NUCLEOTIDE SEQUENCE</scope>
    <source>
        <strain evidence="2">Y486</strain>
    </source>
</reference>
<dbReference type="InterPro" id="IPR032710">
    <property type="entry name" value="NTF2-like_dom_sf"/>
</dbReference>
<protein>
    <recommendedName>
        <fullName evidence="3">RNA-binding protein</fullName>
    </recommendedName>
</protein>
<gene>
    <name evidence="2" type="ORF">TVY486_0603830</name>
</gene>
<dbReference type="VEuPathDB" id="TriTrypDB:TvY486_0603830"/>